<evidence type="ECO:0000259" key="7">
    <source>
        <dbReference type="PROSITE" id="PS51755"/>
    </source>
</evidence>
<dbReference type="PANTHER" id="PTHR48111:SF67">
    <property type="entry name" value="TRANSCRIPTIONAL REGULATORY PROTEIN TCTD"/>
    <property type="match status" value="1"/>
</dbReference>
<dbReference type="InterPro" id="IPR001789">
    <property type="entry name" value="Sig_transdc_resp-reg_receiver"/>
</dbReference>
<dbReference type="CDD" id="cd17624">
    <property type="entry name" value="REC_OmpR_PmrA-like"/>
    <property type="match status" value="1"/>
</dbReference>
<keyword evidence="2 5" id="KW-0238">DNA-binding</keyword>
<dbReference type="InterPro" id="IPR001867">
    <property type="entry name" value="OmpR/PhoB-type_DNA-bd"/>
</dbReference>
<evidence type="ECO:0000256" key="3">
    <source>
        <dbReference type="ARBA" id="ARBA00023163"/>
    </source>
</evidence>
<evidence type="ECO:0000259" key="6">
    <source>
        <dbReference type="PROSITE" id="PS50110"/>
    </source>
</evidence>
<dbReference type="PROSITE" id="PS50110">
    <property type="entry name" value="RESPONSE_REGULATORY"/>
    <property type="match status" value="1"/>
</dbReference>
<dbReference type="Gene3D" id="6.10.250.690">
    <property type="match status" value="1"/>
</dbReference>
<dbReference type="Pfam" id="PF00072">
    <property type="entry name" value="Response_reg"/>
    <property type="match status" value="1"/>
</dbReference>
<dbReference type="EMBL" id="FYDG01000039">
    <property type="protein sequence ID" value="SNB84771.1"/>
    <property type="molecule type" value="Genomic_DNA"/>
</dbReference>
<dbReference type="Proteomes" id="UP000198418">
    <property type="component" value="Unassembled WGS sequence"/>
</dbReference>
<sequence length="226" mass="24922">MKVLLVEDDAGVGRLLVKSLESEGLEVDWRRVGRNAVDALREGGYALTILDLMLPDVDGVRLARQIRMAGHDLPVLMLTARASLEDKLEGFRSGADDFLTKPFHVEELLARIRVLLRRNIPALRPSPVLAFGALTVDERAREACVDGSALALTRREFDLLECLARHADRALSREAIIAQTWGDSSDVTPNSVDVYIGYLRKKLAEKPGAPKIATLRGVGYRLARDA</sequence>
<dbReference type="GO" id="GO:0000976">
    <property type="term" value="F:transcription cis-regulatory region binding"/>
    <property type="evidence" value="ECO:0007669"/>
    <property type="project" value="TreeGrafter"/>
</dbReference>
<evidence type="ECO:0000256" key="4">
    <source>
        <dbReference type="PROSITE-ProRule" id="PRU00169"/>
    </source>
</evidence>
<feature type="domain" description="Response regulatory" evidence="6">
    <location>
        <begin position="2"/>
        <end position="116"/>
    </location>
</feature>
<gene>
    <name evidence="8" type="ORF">SAMN06265338_1395</name>
</gene>
<dbReference type="PROSITE" id="PS51755">
    <property type="entry name" value="OMPR_PHOB"/>
    <property type="match status" value="1"/>
</dbReference>
<dbReference type="GO" id="GO:0006355">
    <property type="term" value="P:regulation of DNA-templated transcription"/>
    <property type="evidence" value="ECO:0007669"/>
    <property type="project" value="InterPro"/>
</dbReference>
<feature type="modified residue" description="4-aspartylphosphate" evidence="4">
    <location>
        <position position="51"/>
    </location>
</feature>
<organism evidence="8 9">
    <name type="scientific">Rhodoblastus acidophilus</name>
    <name type="common">Rhodopseudomonas acidophila</name>
    <dbReference type="NCBI Taxonomy" id="1074"/>
    <lineage>
        <taxon>Bacteria</taxon>
        <taxon>Pseudomonadati</taxon>
        <taxon>Pseudomonadota</taxon>
        <taxon>Alphaproteobacteria</taxon>
        <taxon>Hyphomicrobiales</taxon>
        <taxon>Rhodoblastaceae</taxon>
        <taxon>Rhodoblastus</taxon>
    </lineage>
</organism>
<dbReference type="OrthoDB" id="9802426at2"/>
<dbReference type="InterPro" id="IPR011006">
    <property type="entry name" value="CheY-like_superfamily"/>
</dbReference>
<feature type="domain" description="OmpR/PhoB-type" evidence="7">
    <location>
        <begin position="126"/>
        <end position="224"/>
    </location>
</feature>
<dbReference type="PANTHER" id="PTHR48111">
    <property type="entry name" value="REGULATOR OF RPOS"/>
    <property type="match status" value="1"/>
</dbReference>
<dbReference type="Gene3D" id="1.10.10.10">
    <property type="entry name" value="Winged helix-like DNA-binding domain superfamily/Winged helix DNA-binding domain"/>
    <property type="match status" value="1"/>
</dbReference>
<dbReference type="CDD" id="cd00383">
    <property type="entry name" value="trans_reg_C"/>
    <property type="match status" value="1"/>
</dbReference>
<accession>A0A212SGT3</accession>
<dbReference type="InterPro" id="IPR036388">
    <property type="entry name" value="WH-like_DNA-bd_sf"/>
</dbReference>
<dbReference type="InterPro" id="IPR039420">
    <property type="entry name" value="WalR-like"/>
</dbReference>
<dbReference type="RefSeq" id="WP_088522683.1">
    <property type="nucleotide sequence ID" value="NZ_FYDG01000039.1"/>
</dbReference>
<dbReference type="Gene3D" id="3.40.50.2300">
    <property type="match status" value="1"/>
</dbReference>
<dbReference type="Pfam" id="PF00486">
    <property type="entry name" value="Trans_reg_C"/>
    <property type="match status" value="1"/>
</dbReference>
<keyword evidence="1" id="KW-0805">Transcription regulation</keyword>
<dbReference type="SUPFAM" id="SSF52172">
    <property type="entry name" value="CheY-like"/>
    <property type="match status" value="1"/>
</dbReference>
<dbReference type="SMART" id="SM00448">
    <property type="entry name" value="REC"/>
    <property type="match status" value="1"/>
</dbReference>
<dbReference type="SUPFAM" id="SSF46894">
    <property type="entry name" value="C-terminal effector domain of the bipartite response regulators"/>
    <property type="match status" value="1"/>
</dbReference>
<name>A0A212SGT3_RHOAC</name>
<evidence type="ECO:0000256" key="1">
    <source>
        <dbReference type="ARBA" id="ARBA00023015"/>
    </source>
</evidence>
<keyword evidence="9" id="KW-1185">Reference proteome</keyword>
<evidence type="ECO:0000256" key="2">
    <source>
        <dbReference type="ARBA" id="ARBA00023125"/>
    </source>
</evidence>
<dbReference type="InterPro" id="IPR016032">
    <property type="entry name" value="Sig_transdc_resp-reg_C-effctor"/>
</dbReference>
<protein>
    <submittedName>
        <fullName evidence="8">Two-component system, OmpR family, copper resistance phosphate regulon response regulator CusR/two-component system, OmpR family, response regulator MprA</fullName>
    </submittedName>
</protein>
<keyword evidence="4" id="KW-0597">Phosphoprotein</keyword>
<evidence type="ECO:0000313" key="9">
    <source>
        <dbReference type="Proteomes" id="UP000198418"/>
    </source>
</evidence>
<evidence type="ECO:0000256" key="5">
    <source>
        <dbReference type="PROSITE-ProRule" id="PRU01091"/>
    </source>
</evidence>
<feature type="DNA-binding region" description="OmpR/PhoB-type" evidence="5">
    <location>
        <begin position="126"/>
        <end position="224"/>
    </location>
</feature>
<proteinExistence type="predicted"/>
<dbReference type="SMART" id="SM00862">
    <property type="entry name" value="Trans_reg_C"/>
    <property type="match status" value="1"/>
</dbReference>
<reference evidence="9" key="1">
    <citation type="submission" date="2017-06" db="EMBL/GenBank/DDBJ databases">
        <authorList>
            <person name="Varghese N."/>
            <person name="Submissions S."/>
        </authorList>
    </citation>
    <scope>NUCLEOTIDE SEQUENCE [LARGE SCALE GENOMIC DNA]</scope>
    <source>
        <strain evidence="9">DSM 137</strain>
    </source>
</reference>
<dbReference type="GO" id="GO:0005829">
    <property type="term" value="C:cytosol"/>
    <property type="evidence" value="ECO:0007669"/>
    <property type="project" value="TreeGrafter"/>
</dbReference>
<dbReference type="AlphaFoldDB" id="A0A212SGT3"/>
<dbReference type="GO" id="GO:0032993">
    <property type="term" value="C:protein-DNA complex"/>
    <property type="evidence" value="ECO:0007669"/>
    <property type="project" value="TreeGrafter"/>
</dbReference>
<dbReference type="GO" id="GO:0000156">
    <property type="term" value="F:phosphorelay response regulator activity"/>
    <property type="evidence" value="ECO:0007669"/>
    <property type="project" value="TreeGrafter"/>
</dbReference>
<keyword evidence="3" id="KW-0804">Transcription</keyword>
<evidence type="ECO:0000313" key="8">
    <source>
        <dbReference type="EMBL" id="SNB84771.1"/>
    </source>
</evidence>